<dbReference type="GO" id="GO:0009030">
    <property type="term" value="F:thiamine-phosphate kinase activity"/>
    <property type="evidence" value="ECO:0007669"/>
    <property type="project" value="UniProtKB-UniRule"/>
</dbReference>
<keyword evidence="2" id="KW-0479">Metal-binding</keyword>
<keyword evidence="6" id="KW-1185">Reference proteome</keyword>
<organism evidence="5 6">
    <name type="scientific">Permianibacter aggregans</name>
    <dbReference type="NCBI Taxonomy" id="1510150"/>
    <lineage>
        <taxon>Bacteria</taxon>
        <taxon>Pseudomonadati</taxon>
        <taxon>Pseudomonadota</taxon>
        <taxon>Gammaproteobacteria</taxon>
        <taxon>Pseudomonadales</taxon>
        <taxon>Pseudomonadaceae</taxon>
        <taxon>Permianibacter</taxon>
    </lineage>
</organism>
<keyword evidence="2 5" id="KW-0418">Kinase</keyword>
<dbReference type="Pfam" id="PF00586">
    <property type="entry name" value="AIRS"/>
    <property type="match status" value="1"/>
</dbReference>
<dbReference type="GO" id="GO:0000287">
    <property type="term" value="F:magnesium ion binding"/>
    <property type="evidence" value="ECO:0007669"/>
    <property type="project" value="UniProtKB-UniRule"/>
</dbReference>
<feature type="binding site" evidence="2">
    <location>
        <position position="28"/>
    </location>
    <ligand>
        <name>Mg(2+)</name>
        <dbReference type="ChEBI" id="CHEBI:18420"/>
        <label>4</label>
    </ligand>
</feature>
<feature type="binding site" evidence="2">
    <location>
        <position position="319"/>
    </location>
    <ligand>
        <name>substrate</name>
    </ligand>
</feature>
<dbReference type="InterPro" id="IPR036921">
    <property type="entry name" value="PurM-like_N_sf"/>
</dbReference>
<evidence type="ECO:0000256" key="2">
    <source>
        <dbReference type="HAMAP-Rule" id="MF_02128"/>
    </source>
</evidence>
<dbReference type="EMBL" id="SNYM01000009">
    <property type="protein sequence ID" value="TDQ47684.1"/>
    <property type="molecule type" value="Genomic_DNA"/>
</dbReference>
<keyword evidence="1 2" id="KW-0784">Thiamine biosynthesis</keyword>
<dbReference type="SUPFAM" id="SSF56042">
    <property type="entry name" value="PurM C-terminal domain-like"/>
    <property type="match status" value="1"/>
</dbReference>
<feature type="domain" description="PurM-like C-terminal" evidence="4">
    <location>
        <begin position="149"/>
        <end position="298"/>
    </location>
</feature>
<comment type="miscellaneous">
    <text evidence="2">Reaction mechanism of ThiL seems to utilize a direct, inline transfer of the gamma-phosphate of ATP to TMP rather than a phosphorylated enzyme intermediate.</text>
</comment>
<dbReference type="SUPFAM" id="SSF55326">
    <property type="entry name" value="PurM N-terminal domain-like"/>
    <property type="match status" value="1"/>
</dbReference>
<comment type="caution">
    <text evidence="2">Lacks conserved residue(s) required for the propagation of feature annotation.</text>
</comment>
<name>A0A4R6UVY5_9GAMM</name>
<dbReference type="InterPro" id="IPR010918">
    <property type="entry name" value="PurM-like_C_dom"/>
</dbReference>
<keyword evidence="2" id="KW-0547">Nucleotide-binding</keyword>
<reference evidence="5 6" key="1">
    <citation type="submission" date="2019-03" db="EMBL/GenBank/DDBJ databases">
        <title>Genomic Encyclopedia of Type Strains, Phase IV (KMG-IV): sequencing the most valuable type-strain genomes for metagenomic binning, comparative biology and taxonomic classification.</title>
        <authorList>
            <person name="Goeker M."/>
        </authorList>
    </citation>
    <scope>NUCLEOTIDE SEQUENCE [LARGE SCALE GENOMIC DNA]</scope>
    <source>
        <strain evidence="5 6">DSM 103792</strain>
    </source>
</reference>
<gene>
    <name evidence="2" type="primary">thiL</name>
    <name evidence="5" type="ORF">EV696_10988</name>
</gene>
<comment type="similarity">
    <text evidence="2">Belongs to the thiamine-monophosphate kinase family.</text>
</comment>
<feature type="binding site" evidence="2">
    <location>
        <position position="261"/>
    </location>
    <ligand>
        <name>substrate</name>
    </ligand>
</feature>
<dbReference type="CDD" id="cd02194">
    <property type="entry name" value="ThiL"/>
    <property type="match status" value="1"/>
</dbReference>
<dbReference type="GO" id="GO:0005524">
    <property type="term" value="F:ATP binding"/>
    <property type="evidence" value="ECO:0007669"/>
    <property type="project" value="UniProtKB-UniRule"/>
</dbReference>
<dbReference type="Proteomes" id="UP000295375">
    <property type="component" value="Unassembled WGS sequence"/>
</dbReference>
<dbReference type="InterPro" id="IPR016188">
    <property type="entry name" value="PurM-like_N"/>
</dbReference>
<feature type="binding site" evidence="2">
    <location>
        <position position="213"/>
    </location>
    <ligand>
        <name>Mg(2+)</name>
        <dbReference type="ChEBI" id="CHEBI:18420"/>
        <label>5</label>
    </ligand>
</feature>
<dbReference type="GO" id="GO:0009228">
    <property type="term" value="P:thiamine biosynthetic process"/>
    <property type="evidence" value="ECO:0007669"/>
    <property type="project" value="UniProtKB-KW"/>
</dbReference>
<dbReference type="Gene3D" id="3.90.650.10">
    <property type="entry name" value="PurM-like C-terminal domain"/>
    <property type="match status" value="1"/>
</dbReference>
<dbReference type="Gene3D" id="3.30.1330.10">
    <property type="entry name" value="PurM-like, N-terminal domain"/>
    <property type="match status" value="1"/>
</dbReference>
<feature type="binding site" evidence="2">
    <location>
        <position position="212"/>
    </location>
    <ligand>
        <name>ATP</name>
        <dbReference type="ChEBI" id="CHEBI:30616"/>
    </ligand>
</feature>
<dbReference type="Pfam" id="PF02769">
    <property type="entry name" value="AIRS_C"/>
    <property type="match status" value="1"/>
</dbReference>
<feature type="binding site" evidence="2">
    <location>
        <position position="73"/>
    </location>
    <ligand>
        <name>Mg(2+)</name>
        <dbReference type="ChEBI" id="CHEBI:18420"/>
        <label>4</label>
    </ligand>
</feature>
<keyword evidence="2" id="KW-0808">Transferase</keyword>
<proteinExistence type="inferred from homology"/>
<feature type="binding site" evidence="2">
    <location>
        <position position="45"/>
    </location>
    <ligand>
        <name>Mg(2+)</name>
        <dbReference type="ChEBI" id="CHEBI:18420"/>
        <label>1</label>
    </ligand>
</feature>
<dbReference type="HAMAP" id="MF_02128">
    <property type="entry name" value="TMP_kinase"/>
    <property type="match status" value="1"/>
</dbReference>
<dbReference type="UniPathway" id="UPA00060">
    <property type="reaction ID" value="UER00142"/>
</dbReference>
<dbReference type="InterPro" id="IPR036676">
    <property type="entry name" value="PurM-like_C_sf"/>
</dbReference>
<keyword evidence="2" id="KW-0460">Magnesium</keyword>
<feature type="binding site" evidence="2">
    <location>
        <position position="44"/>
    </location>
    <ligand>
        <name>Mg(2+)</name>
        <dbReference type="ChEBI" id="CHEBI:18420"/>
        <label>1</label>
    </ligand>
</feature>
<feature type="domain" description="PurM-like N-terminal" evidence="3">
    <location>
        <begin position="26"/>
        <end position="136"/>
    </location>
</feature>
<keyword evidence="2" id="KW-0067">ATP-binding</keyword>
<accession>A0A4R6UVY5</accession>
<evidence type="ECO:0000313" key="6">
    <source>
        <dbReference type="Proteomes" id="UP000295375"/>
    </source>
</evidence>
<comment type="caution">
    <text evidence="5">The sequence shown here is derived from an EMBL/GenBank/DDBJ whole genome shotgun (WGS) entry which is preliminary data.</text>
</comment>
<evidence type="ECO:0000259" key="3">
    <source>
        <dbReference type="Pfam" id="PF00586"/>
    </source>
</evidence>
<dbReference type="PANTHER" id="PTHR30270:SF0">
    <property type="entry name" value="THIAMINE-MONOPHOSPHATE KINASE"/>
    <property type="match status" value="1"/>
</dbReference>
<protein>
    <recommendedName>
        <fullName evidence="2">Thiamine-monophosphate kinase</fullName>
        <shortName evidence="2">TMP kinase</shortName>
        <shortName evidence="2">Thiamine-phosphate kinase</shortName>
        <ecNumber evidence="2">2.7.4.16</ecNumber>
    </recommendedName>
</protein>
<dbReference type="PIRSF" id="PIRSF005303">
    <property type="entry name" value="Thiam_monoph_kin"/>
    <property type="match status" value="1"/>
</dbReference>
<evidence type="ECO:0000259" key="4">
    <source>
        <dbReference type="Pfam" id="PF02769"/>
    </source>
</evidence>
<comment type="pathway">
    <text evidence="2">Cofactor biosynthesis; thiamine diphosphate biosynthesis; thiamine diphosphate from thiamine phosphate: step 1/1.</text>
</comment>
<comment type="catalytic activity">
    <reaction evidence="2">
        <text>thiamine phosphate + ATP = thiamine diphosphate + ADP</text>
        <dbReference type="Rhea" id="RHEA:15913"/>
        <dbReference type="ChEBI" id="CHEBI:30616"/>
        <dbReference type="ChEBI" id="CHEBI:37575"/>
        <dbReference type="ChEBI" id="CHEBI:58937"/>
        <dbReference type="ChEBI" id="CHEBI:456216"/>
        <dbReference type="EC" id="2.7.4.16"/>
    </reaction>
</comment>
<dbReference type="RefSeq" id="WP_157591257.1">
    <property type="nucleotide sequence ID" value="NZ_CP037953.1"/>
</dbReference>
<sequence>MAGEFSIIAQFFDRAEARADIELGIGDDAAIINLPAGEQLVITTDTLNAGIHFPDATGPGDIAYKSVMVNLSDLAAMGATPRWLTLSLSMPEPNHDWLRVFSDNLFQALKMHQVALIGGDTTRGPLSLCVTAFGTVKPGTAMRRDSAQIGDVIAVTGTLGDAGLGLQCALHQRALNRIEHTGIVMSRLNRPQARVNEAIALREYCECAIDLSDGLASDLMHILKRSDCSASIDVANLPFSEVLLQECEEDERIALALSAGDDYELCVCIAPEKFEAAQKALRAIGSPLTAIGSITANEEGPEIDWRKSGHPYPNAKRGWEHFV</sequence>
<feature type="binding site" evidence="2">
    <location>
        <position position="43"/>
    </location>
    <ligand>
        <name>Mg(2+)</name>
        <dbReference type="ChEBI" id="CHEBI:18420"/>
        <label>4</label>
    </ligand>
</feature>
<dbReference type="InterPro" id="IPR006283">
    <property type="entry name" value="ThiL-like"/>
</dbReference>
<dbReference type="AlphaFoldDB" id="A0A4R6UVY5"/>
<evidence type="ECO:0000313" key="5">
    <source>
        <dbReference type="EMBL" id="TDQ47684.1"/>
    </source>
</evidence>
<dbReference type="NCBIfam" id="TIGR01379">
    <property type="entry name" value="thiL"/>
    <property type="match status" value="1"/>
</dbReference>
<feature type="binding site" evidence="2">
    <location>
        <position position="120"/>
    </location>
    <ligand>
        <name>Mg(2+)</name>
        <dbReference type="ChEBI" id="CHEBI:18420"/>
        <label>1</label>
    </ligand>
</feature>
<feature type="binding site" evidence="2">
    <location>
        <position position="144"/>
    </location>
    <ligand>
        <name>ATP</name>
        <dbReference type="ChEBI" id="CHEBI:30616"/>
    </ligand>
</feature>
<feature type="binding site" evidence="2">
    <location>
        <begin position="119"/>
        <end position="120"/>
    </location>
    <ligand>
        <name>ATP</name>
        <dbReference type="ChEBI" id="CHEBI:30616"/>
    </ligand>
</feature>
<feature type="binding site" evidence="2">
    <location>
        <position position="73"/>
    </location>
    <ligand>
        <name>Mg(2+)</name>
        <dbReference type="ChEBI" id="CHEBI:18420"/>
        <label>2</label>
    </ligand>
</feature>
<dbReference type="GO" id="GO:0009229">
    <property type="term" value="P:thiamine diphosphate biosynthetic process"/>
    <property type="evidence" value="ECO:0007669"/>
    <property type="project" value="UniProtKB-UniRule"/>
</dbReference>
<feature type="binding site" evidence="2">
    <location>
        <position position="28"/>
    </location>
    <ligand>
        <name>Mg(2+)</name>
        <dbReference type="ChEBI" id="CHEBI:18420"/>
        <label>3</label>
    </ligand>
</feature>
<evidence type="ECO:0000256" key="1">
    <source>
        <dbReference type="ARBA" id="ARBA00022977"/>
    </source>
</evidence>
<feature type="binding site" evidence="2">
    <location>
        <position position="210"/>
    </location>
    <ligand>
        <name>Mg(2+)</name>
        <dbReference type="ChEBI" id="CHEBI:18420"/>
        <label>3</label>
    </ligand>
</feature>
<feature type="binding site" evidence="2">
    <location>
        <position position="52"/>
    </location>
    <ligand>
        <name>substrate</name>
    </ligand>
</feature>
<comment type="function">
    <text evidence="2">Catalyzes the ATP-dependent phosphorylation of thiamine-monophosphate (TMP) to form thiamine-pyrophosphate (TPP), the active form of vitamin B1.</text>
</comment>
<feature type="binding site" evidence="2">
    <location>
        <position position="73"/>
    </location>
    <ligand>
        <name>Mg(2+)</name>
        <dbReference type="ChEBI" id="CHEBI:18420"/>
        <label>3</label>
    </ligand>
</feature>
<dbReference type="EC" id="2.7.4.16" evidence="2"/>
<feature type="binding site" evidence="2">
    <location>
        <position position="45"/>
    </location>
    <ligand>
        <name>Mg(2+)</name>
        <dbReference type="ChEBI" id="CHEBI:18420"/>
        <label>2</label>
    </ligand>
</feature>
<dbReference type="PANTHER" id="PTHR30270">
    <property type="entry name" value="THIAMINE-MONOPHOSPHATE KINASE"/>
    <property type="match status" value="1"/>
</dbReference>